<comment type="caution">
    <text evidence="3">The sequence shown here is derived from an EMBL/GenBank/DDBJ whole genome shotgun (WGS) entry which is preliminary data.</text>
</comment>
<protein>
    <submittedName>
        <fullName evidence="3">Uncharacterized protein</fullName>
    </submittedName>
</protein>
<evidence type="ECO:0000256" key="2">
    <source>
        <dbReference type="SAM" id="Phobius"/>
    </source>
</evidence>
<evidence type="ECO:0000313" key="4">
    <source>
        <dbReference type="Proteomes" id="UP000277424"/>
    </source>
</evidence>
<keyword evidence="2" id="KW-0472">Membrane</keyword>
<dbReference type="AlphaFoldDB" id="A0A420WG89"/>
<reference evidence="3 4" key="1">
    <citation type="submission" date="2018-10" db="EMBL/GenBank/DDBJ databases">
        <title>Comparative analysis of microorganisms from saline springs in Andes Mountain Range, Colombia.</title>
        <authorList>
            <person name="Rubin E."/>
        </authorList>
    </citation>
    <scope>NUCLEOTIDE SEQUENCE [LARGE SCALE GENOMIC DNA]</scope>
    <source>
        <strain evidence="3 4">USBA 36</strain>
    </source>
</reference>
<proteinExistence type="predicted"/>
<dbReference type="OrthoDB" id="7356168at2"/>
<keyword evidence="2" id="KW-0812">Transmembrane</keyword>
<organism evidence="3 4">
    <name type="scientific">Oceanibaculum indicum</name>
    <dbReference type="NCBI Taxonomy" id="526216"/>
    <lineage>
        <taxon>Bacteria</taxon>
        <taxon>Pseudomonadati</taxon>
        <taxon>Pseudomonadota</taxon>
        <taxon>Alphaproteobacteria</taxon>
        <taxon>Rhodospirillales</taxon>
        <taxon>Oceanibaculaceae</taxon>
        <taxon>Oceanibaculum</taxon>
    </lineage>
</organism>
<gene>
    <name evidence="3" type="ORF">BCL74_1917</name>
</gene>
<dbReference type="RefSeq" id="WP_121219478.1">
    <property type="nucleotide sequence ID" value="NZ_RBIG01000002.1"/>
</dbReference>
<evidence type="ECO:0000313" key="3">
    <source>
        <dbReference type="EMBL" id="RKQ69982.1"/>
    </source>
</evidence>
<dbReference type="Proteomes" id="UP000277424">
    <property type="component" value="Unassembled WGS sequence"/>
</dbReference>
<feature type="region of interest" description="Disordered" evidence="1">
    <location>
        <begin position="212"/>
        <end position="232"/>
    </location>
</feature>
<evidence type="ECO:0000256" key="1">
    <source>
        <dbReference type="SAM" id="MobiDB-lite"/>
    </source>
</evidence>
<feature type="transmembrane region" description="Helical" evidence="2">
    <location>
        <begin position="6"/>
        <end position="27"/>
    </location>
</feature>
<name>A0A420WG89_9PROT</name>
<accession>A0A420WG89</accession>
<keyword evidence="2" id="KW-1133">Transmembrane helix</keyword>
<feature type="transmembrane region" description="Helical" evidence="2">
    <location>
        <begin position="68"/>
        <end position="91"/>
    </location>
</feature>
<dbReference type="EMBL" id="RBIG01000002">
    <property type="protein sequence ID" value="RKQ69982.1"/>
    <property type="molecule type" value="Genomic_DNA"/>
</dbReference>
<sequence>MPPYNSVIAALSAFYITVLALAFWNLGLHVYATLAGYDAIFDGDAPFILLFGSYLRPFDLEGMAIRDAVIATTGFVIAVTALFVVVMVMLAQLAHRRRRLMVLGQLNIVRSGSPLIVPLGDEAEPDRVYQLEIDLEVPRPGHTQMVRDLLPDLRPALEGELSALAQGRLVQLTKGEVEVFLTATAQEISDGMINRVRVRRANFVIAPELAASRTKTQEDAAESDTAEAGALPGGLAGSIPVMPIPGAIPGGIPGVAAAESPSSAAA</sequence>